<name>A0A9P6TEN4_9BASI</name>
<evidence type="ECO:0000256" key="1">
    <source>
        <dbReference type="SAM" id="MobiDB-lite"/>
    </source>
</evidence>
<feature type="compositionally biased region" description="Low complexity" evidence="1">
    <location>
        <begin position="180"/>
        <end position="200"/>
    </location>
</feature>
<sequence length="290" mass="31385">MADDPSYSFPASRENATEKSQDVHFGVLETSANNLTICSQKISSMSPVNTESLDVRPLQPFEVRTRFPATQPLTRNHLNTISSVASEPPYKRLALSLSLNGSTSGLPSHPETGPLIKLEQPESRAASHSSTTSSLEPLGETFEVPTILLSPGPRHSIAGIPSLSFTNDRSGRIHERPRPSARSISSRALDTSPSSPSSPRIRNRRRTGSGRTRSKSDTTIDPTLLDSASNSIPYASPMSPYSHSHLQPCKDHISPPSSPRFPLLSSVRPSSPLIADVKVSKSRYDPSNQS</sequence>
<feature type="region of interest" description="Disordered" evidence="1">
    <location>
        <begin position="1"/>
        <end position="22"/>
    </location>
</feature>
<reference evidence="2" key="1">
    <citation type="submission" date="2013-11" db="EMBL/GenBank/DDBJ databases">
        <title>Genome sequence of the fusiform rust pathogen reveals effectors for host alternation and coevolution with pine.</title>
        <authorList>
            <consortium name="DOE Joint Genome Institute"/>
            <person name="Smith K."/>
            <person name="Pendleton A."/>
            <person name="Kubisiak T."/>
            <person name="Anderson C."/>
            <person name="Salamov A."/>
            <person name="Aerts A."/>
            <person name="Riley R."/>
            <person name="Clum A."/>
            <person name="Lindquist E."/>
            <person name="Ence D."/>
            <person name="Campbell M."/>
            <person name="Kronenberg Z."/>
            <person name="Feau N."/>
            <person name="Dhillon B."/>
            <person name="Hamelin R."/>
            <person name="Burleigh J."/>
            <person name="Smith J."/>
            <person name="Yandell M."/>
            <person name="Nelson C."/>
            <person name="Grigoriev I."/>
            <person name="Davis J."/>
        </authorList>
    </citation>
    <scope>NUCLEOTIDE SEQUENCE</scope>
    <source>
        <strain evidence="2">G11</strain>
    </source>
</reference>
<protein>
    <submittedName>
        <fullName evidence="2">Uncharacterized protein</fullName>
    </submittedName>
</protein>
<organism evidence="2 3">
    <name type="scientific">Cronartium quercuum f. sp. fusiforme G11</name>
    <dbReference type="NCBI Taxonomy" id="708437"/>
    <lineage>
        <taxon>Eukaryota</taxon>
        <taxon>Fungi</taxon>
        <taxon>Dikarya</taxon>
        <taxon>Basidiomycota</taxon>
        <taxon>Pucciniomycotina</taxon>
        <taxon>Pucciniomycetes</taxon>
        <taxon>Pucciniales</taxon>
        <taxon>Coleosporiaceae</taxon>
        <taxon>Cronartium</taxon>
    </lineage>
</organism>
<evidence type="ECO:0000313" key="3">
    <source>
        <dbReference type="Proteomes" id="UP000886653"/>
    </source>
</evidence>
<accession>A0A9P6TEN4</accession>
<proteinExistence type="predicted"/>
<feature type="region of interest" description="Disordered" evidence="1">
    <location>
        <begin position="120"/>
        <end position="139"/>
    </location>
</feature>
<keyword evidence="3" id="KW-1185">Reference proteome</keyword>
<dbReference type="AlphaFoldDB" id="A0A9P6TEN4"/>
<comment type="caution">
    <text evidence="2">The sequence shown here is derived from an EMBL/GenBank/DDBJ whole genome shotgun (WGS) entry which is preliminary data.</text>
</comment>
<evidence type="ECO:0000313" key="2">
    <source>
        <dbReference type="EMBL" id="KAG0149736.1"/>
    </source>
</evidence>
<feature type="compositionally biased region" description="Basic and acidic residues" evidence="1">
    <location>
        <begin position="169"/>
        <end position="178"/>
    </location>
</feature>
<feature type="compositionally biased region" description="Low complexity" evidence="1">
    <location>
        <begin position="123"/>
        <end position="134"/>
    </location>
</feature>
<feature type="compositionally biased region" description="Polar residues" evidence="1">
    <location>
        <begin position="226"/>
        <end position="245"/>
    </location>
</feature>
<dbReference type="Proteomes" id="UP000886653">
    <property type="component" value="Unassembled WGS sequence"/>
</dbReference>
<dbReference type="EMBL" id="MU167225">
    <property type="protein sequence ID" value="KAG0149736.1"/>
    <property type="molecule type" value="Genomic_DNA"/>
</dbReference>
<feature type="region of interest" description="Disordered" evidence="1">
    <location>
        <begin position="158"/>
        <end position="267"/>
    </location>
</feature>
<gene>
    <name evidence="2" type="ORF">CROQUDRAFT_290273</name>
</gene>